<accession>A0A813G284</accession>
<keyword evidence="5" id="KW-1185">Reference proteome</keyword>
<keyword evidence="2" id="KW-1133">Transmembrane helix</keyword>
<keyword evidence="2" id="KW-0812">Transmembrane</keyword>
<comment type="caution">
    <text evidence="4">The sequence shown here is derived from an EMBL/GenBank/DDBJ whole genome shotgun (WGS) entry which is preliminary data.</text>
</comment>
<dbReference type="Proteomes" id="UP000654075">
    <property type="component" value="Unassembled WGS sequence"/>
</dbReference>
<feature type="chain" id="PRO_5032317832" evidence="3">
    <location>
        <begin position="23"/>
        <end position="596"/>
    </location>
</feature>
<dbReference type="EMBL" id="CAJNNV010026021">
    <property type="protein sequence ID" value="CAE8616971.1"/>
    <property type="molecule type" value="Genomic_DNA"/>
</dbReference>
<name>A0A813G284_POLGL</name>
<gene>
    <name evidence="4" type="ORF">PGLA1383_LOCUS34651</name>
</gene>
<organism evidence="4 5">
    <name type="scientific">Polarella glacialis</name>
    <name type="common">Dinoflagellate</name>
    <dbReference type="NCBI Taxonomy" id="89957"/>
    <lineage>
        <taxon>Eukaryota</taxon>
        <taxon>Sar</taxon>
        <taxon>Alveolata</taxon>
        <taxon>Dinophyceae</taxon>
        <taxon>Suessiales</taxon>
        <taxon>Suessiaceae</taxon>
        <taxon>Polarella</taxon>
    </lineage>
</organism>
<evidence type="ECO:0000313" key="5">
    <source>
        <dbReference type="Proteomes" id="UP000654075"/>
    </source>
</evidence>
<feature type="transmembrane region" description="Helical" evidence="2">
    <location>
        <begin position="215"/>
        <end position="237"/>
    </location>
</feature>
<evidence type="ECO:0000313" key="4">
    <source>
        <dbReference type="EMBL" id="CAE8616971.1"/>
    </source>
</evidence>
<evidence type="ECO:0000256" key="1">
    <source>
        <dbReference type="SAM" id="MobiDB-lite"/>
    </source>
</evidence>
<proteinExistence type="predicted"/>
<evidence type="ECO:0000256" key="3">
    <source>
        <dbReference type="SAM" id="SignalP"/>
    </source>
</evidence>
<feature type="signal peptide" evidence="3">
    <location>
        <begin position="1"/>
        <end position="22"/>
    </location>
</feature>
<keyword evidence="2" id="KW-0472">Membrane</keyword>
<keyword evidence="3" id="KW-0732">Signal</keyword>
<feature type="region of interest" description="Disordered" evidence="1">
    <location>
        <begin position="116"/>
        <end position="174"/>
    </location>
</feature>
<evidence type="ECO:0000256" key="2">
    <source>
        <dbReference type="SAM" id="Phobius"/>
    </source>
</evidence>
<sequence>MPIVLLAFTFTVLVLLGLTVKAVIVMSDGSPTRPHCSWNTDCTWDAASKTECAQKLCERSGFDSGTFVSASNDMCSSSYSGVASEYYLVDDNVYYYCDFLFEAQIQAECVTATSTTTSSSSSLSSPSSSPMTTSNLSSKQAALTTTSITTNKSPTSTTATNHRSTTTTATRTKTSTHSLAAVHVMTLSNSTTVFNREAFEMSCPWGLHPNLPPCWLQLLCSIAAAVLVVGLPVLLIFRHARRRPPISGSHHFPVQKTPTFRIERSARSLPNMLLESGLQTPKIRIIWGVDVPAVKRWLSTGSLDFKSSRFSVAEDFHVKHSKSTGSAPVTEGLSVADIEVQLARSVGSVVEAGGRRKSQGLTSHQFRQISRQGVESSFHSRPLTWGSGSIFSDGEWVEYFSTTHARWLPAMITGVGDSTHSYSSSNKAAEAQVKYDLELRISRQPRKGVLAELLRSPLKPGEGVEVWSRCQALAWVSATVVSQQTAGSTLLAYKVCLGEDAMDRVVIIPAEWLRRRFRPGSHVQVFRGLTLGWEAAVIQDPKQIKSQSLDSRLHPWIWILVHYVKESEDKTDWVPAYLIRHMSTNLSSFFSENFSI</sequence>
<protein>
    <submittedName>
        <fullName evidence="4">Uncharacterized protein</fullName>
    </submittedName>
</protein>
<dbReference type="AlphaFoldDB" id="A0A813G284"/>
<reference evidence="4" key="1">
    <citation type="submission" date="2021-02" db="EMBL/GenBank/DDBJ databases">
        <authorList>
            <person name="Dougan E. K."/>
            <person name="Rhodes N."/>
            <person name="Thang M."/>
            <person name="Chan C."/>
        </authorList>
    </citation>
    <scope>NUCLEOTIDE SEQUENCE</scope>
</reference>